<dbReference type="InterPro" id="IPR001075">
    <property type="entry name" value="NIF_FeS_clus_asmbl_NifU_C"/>
</dbReference>
<dbReference type="Gene3D" id="3.30.1370.70">
    <property type="entry name" value="Scaffold protein Nfu/NifU, N-terminal domain"/>
    <property type="match status" value="1"/>
</dbReference>
<name>A0A1I4KR71_9HYPH</name>
<dbReference type="PIRSF" id="PIRSF036773">
    <property type="entry name" value="HIRIP5"/>
    <property type="match status" value="1"/>
</dbReference>
<dbReference type="SUPFAM" id="SSF110836">
    <property type="entry name" value="Hypothetical protein SAV1430"/>
    <property type="match status" value="1"/>
</dbReference>
<organism evidence="3 4">
    <name type="scientific">Methylobacterium pseudosasicola</name>
    <dbReference type="NCBI Taxonomy" id="582667"/>
    <lineage>
        <taxon>Bacteria</taxon>
        <taxon>Pseudomonadati</taxon>
        <taxon>Pseudomonadota</taxon>
        <taxon>Alphaproteobacteria</taxon>
        <taxon>Hyphomicrobiales</taxon>
        <taxon>Methylobacteriaceae</taxon>
        <taxon>Methylobacterium</taxon>
    </lineage>
</organism>
<dbReference type="STRING" id="582667.SAMN05192568_101192"/>
<keyword evidence="4" id="KW-1185">Reference proteome</keyword>
<evidence type="ECO:0000256" key="1">
    <source>
        <dbReference type="ARBA" id="ARBA00006420"/>
    </source>
</evidence>
<dbReference type="InterPro" id="IPR034904">
    <property type="entry name" value="FSCA_dom_sf"/>
</dbReference>
<dbReference type="PANTHER" id="PTHR11178:SF1">
    <property type="entry name" value="NFU1 IRON-SULFUR CLUSTER SCAFFOLD HOMOLOG, MITOCHONDRIAL"/>
    <property type="match status" value="1"/>
</dbReference>
<dbReference type="Proteomes" id="UP000199048">
    <property type="component" value="Unassembled WGS sequence"/>
</dbReference>
<dbReference type="GO" id="GO:0051536">
    <property type="term" value="F:iron-sulfur cluster binding"/>
    <property type="evidence" value="ECO:0007669"/>
    <property type="project" value="InterPro"/>
</dbReference>
<dbReference type="EMBL" id="FOTK01000011">
    <property type="protein sequence ID" value="SFL81284.1"/>
    <property type="molecule type" value="Genomic_DNA"/>
</dbReference>
<dbReference type="Gene3D" id="3.30.300.130">
    <property type="entry name" value="Fe-S cluster assembly (FSCA)"/>
    <property type="match status" value="1"/>
</dbReference>
<protein>
    <submittedName>
        <fullName evidence="3">Fe-S cluster biogenesis protein NfuA, 4Fe-4S-binding domain</fullName>
    </submittedName>
</protein>
<dbReference type="RefSeq" id="WP_092040886.1">
    <property type="nucleotide sequence ID" value="NZ_FOTK01000011.1"/>
</dbReference>
<gene>
    <name evidence="3" type="ORF">SAMN05192568_101192</name>
</gene>
<comment type="similarity">
    <text evidence="1">Belongs to the NifU family.</text>
</comment>
<dbReference type="SUPFAM" id="SSF117916">
    <property type="entry name" value="Fe-S cluster assembly (FSCA) domain-like"/>
    <property type="match status" value="1"/>
</dbReference>
<dbReference type="Pfam" id="PF08712">
    <property type="entry name" value="Nfu_N"/>
    <property type="match status" value="1"/>
</dbReference>
<evidence type="ECO:0000313" key="4">
    <source>
        <dbReference type="Proteomes" id="UP000199048"/>
    </source>
</evidence>
<dbReference type="InterPro" id="IPR014824">
    <property type="entry name" value="Nfu/NifU_N"/>
</dbReference>
<dbReference type="SMART" id="SM00932">
    <property type="entry name" value="Nfu_N"/>
    <property type="match status" value="1"/>
</dbReference>
<dbReference type="InterPro" id="IPR036498">
    <property type="entry name" value="Nfu/NifU_N_sf"/>
</dbReference>
<dbReference type="AlphaFoldDB" id="A0A1I4KR71"/>
<feature type="domain" description="Scaffold protein Nfu/NifU N-terminal" evidence="2">
    <location>
        <begin position="3"/>
        <end position="90"/>
    </location>
</feature>
<dbReference type="Pfam" id="PF01106">
    <property type="entry name" value="NifU"/>
    <property type="match status" value="1"/>
</dbReference>
<accession>A0A1I4KR71</accession>
<reference evidence="4" key="1">
    <citation type="submission" date="2016-10" db="EMBL/GenBank/DDBJ databases">
        <authorList>
            <person name="Varghese N."/>
            <person name="Submissions S."/>
        </authorList>
    </citation>
    <scope>NUCLEOTIDE SEQUENCE [LARGE SCALE GENOMIC DNA]</scope>
    <source>
        <strain evidence="4">BL36</strain>
    </source>
</reference>
<dbReference type="GO" id="GO:0005506">
    <property type="term" value="F:iron ion binding"/>
    <property type="evidence" value="ECO:0007669"/>
    <property type="project" value="InterPro"/>
</dbReference>
<evidence type="ECO:0000259" key="2">
    <source>
        <dbReference type="SMART" id="SM00932"/>
    </source>
</evidence>
<sequence>MFIQTEATPNPATLKFLPGRVVLPESTFEARDAETANRSPLASALFSVPGVAGVYFGHDFVSVTKAEDGSEWAQVKPAILGAIMEHFQSGAPVMAEGGLDDQGGEDEFYDEADHDTVVTIKDLLETRVRPAVAGDGGDITFRGYKEGVVYLEMKGACSGCPSSTATLRHGVQNLFRHFLPEIREVQAV</sequence>
<dbReference type="OrthoDB" id="9796965at2"/>
<proteinExistence type="inferred from homology"/>
<dbReference type="InterPro" id="IPR035433">
    <property type="entry name" value="NFU1-like"/>
</dbReference>
<evidence type="ECO:0000313" key="3">
    <source>
        <dbReference type="EMBL" id="SFL81284.1"/>
    </source>
</evidence>
<dbReference type="GO" id="GO:0016226">
    <property type="term" value="P:iron-sulfur cluster assembly"/>
    <property type="evidence" value="ECO:0007669"/>
    <property type="project" value="InterPro"/>
</dbReference>
<dbReference type="PANTHER" id="PTHR11178">
    <property type="entry name" value="IRON-SULFUR CLUSTER SCAFFOLD PROTEIN NFU-RELATED"/>
    <property type="match status" value="1"/>
</dbReference>